<dbReference type="Proteomes" id="UP000494108">
    <property type="component" value="Unassembled WGS sequence"/>
</dbReference>
<dbReference type="RefSeq" id="WP_175174899.1">
    <property type="nucleotide sequence ID" value="NZ_CADIJX010000003.1"/>
</dbReference>
<reference evidence="1 2" key="1">
    <citation type="submission" date="2020-04" db="EMBL/GenBank/DDBJ databases">
        <authorList>
            <person name="De Canck E."/>
        </authorList>
    </citation>
    <scope>NUCLEOTIDE SEQUENCE [LARGE SCALE GENOMIC DNA]</scope>
    <source>
        <strain evidence="1 2">LMG 3431</strain>
    </source>
</reference>
<accession>A0A6S6ZH21</accession>
<gene>
    <name evidence="1" type="ORF">LMG3431_02595</name>
</gene>
<protein>
    <submittedName>
        <fullName evidence="1">Uncharacterized protein</fullName>
    </submittedName>
</protein>
<dbReference type="EMBL" id="CADIJX010000003">
    <property type="protein sequence ID" value="CAB3647739.1"/>
    <property type="molecule type" value="Genomic_DNA"/>
</dbReference>
<name>A0A6S6ZH21_9BURK</name>
<organism evidence="1 2">
    <name type="scientific">Achromobacter pestifer</name>
    <dbReference type="NCBI Taxonomy" id="1353889"/>
    <lineage>
        <taxon>Bacteria</taxon>
        <taxon>Pseudomonadati</taxon>
        <taxon>Pseudomonadota</taxon>
        <taxon>Betaproteobacteria</taxon>
        <taxon>Burkholderiales</taxon>
        <taxon>Alcaligenaceae</taxon>
        <taxon>Achromobacter</taxon>
    </lineage>
</organism>
<sequence>MQPQRHHFEGVPFIATPYHTGTYIREDVFWRQFTILCHGDTLYREDDPALGTYWSPGVRVLGWSGLIEEAMSLANDIVDRGDFGSDDDSEALSFAPKLVLVRDRSGRHVLAGEVRSADIKWCLPVGSDLEADQVFNEARELRRGASFEHMWDNFGTEEDLCHRASVLEGRLVDRLYRHHALTAIQTATH</sequence>
<evidence type="ECO:0000313" key="1">
    <source>
        <dbReference type="EMBL" id="CAB3647739.1"/>
    </source>
</evidence>
<keyword evidence="2" id="KW-1185">Reference proteome</keyword>
<dbReference type="AlphaFoldDB" id="A0A6S6ZH21"/>
<proteinExistence type="predicted"/>
<evidence type="ECO:0000313" key="2">
    <source>
        <dbReference type="Proteomes" id="UP000494108"/>
    </source>
</evidence>